<dbReference type="EMBL" id="VYKI01000004">
    <property type="protein sequence ID" value="KAA9002274.1"/>
    <property type="molecule type" value="Genomic_DNA"/>
</dbReference>
<organism evidence="1 2">
    <name type="scientific">Stenotrophomonas cyclobalanopsidis</name>
    <dbReference type="NCBI Taxonomy" id="2771362"/>
    <lineage>
        <taxon>Bacteria</taxon>
        <taxon>Pseudomonadati</taxon>
        <taxon>Pseudomonadota</taxon>
        <taxon>Gammaproteobacteria</taxon>
        <taxon>Lysobacterales</taxon>
        <taxon>Lysobacteraceae</taxon>
        <taxon>Stenotrophomonas</taxon>
    </lineage>
</organism>
<dbReference type="RefSeq" id="WP_150453788.1">
    <property type="nucleotide sequence ID" value="NZ_VYKI01000004.1"/>
</dbReference>
<evidence type="ECO:0000313" key="2">
    <source>
        <dbReference type="Proteomes" id="UP000326367"/>
    </source>
</evidence>
<comment type="caution">
    <text evidence="1">The sequence shown here is derived from an EMBL/GenBank/DDBJ whole genome shotgun (WGS) entry which is preliminary data.</text>
</comment>
<keyword evidence="2" id="KW-1185">Reference proteome</keyword>
<evidence type="ECO:0000313" key="1">
    <source>
        <dbReference type="EMBL" id="KAA9002274.1"/>
    </source>
</evidence>
<gene>
    <name evidence="1" type="ORF">FJU31_05210</name>
</gene>
<sequence length="96" mass="10606">MHDWTIIATHSDWIAATLELVLRDSTQSERRMQFDAVEHVMLDRSEPWGPSASINDVTASEDRAEGLIRVVFELQSGGSIHISAGACRLDGEPCVI</sequence>
<proteinExistence type="predicted"/>
<dbReference type="Proteomes" id="UP000326367">
    <property type="component" value="Unassembled WGS sequence"/>
</dbReference>
<reference evidence="1 2" key="1">
    <citation type="journal article" date="2020" name="Antonie Van Leeuwenhoek">
        <title>Stenotrophomonas cyclobalanopsidis sp. nov., isolated from the leaf spot disease of Cyclobalanopsis patelliformis.</title>
        <authorList>
            <person name="Bian D.R."/>
            <person name="Xue H."/>
            <person name="Piao C.G."/>
            <person name="Li Y."/>
        </authorList>
    </citation>
    <scope>NUCLEOTIDE SEQUENCE [LARGE SCALE GENOMIC DNA]</scope>
    <source>
        <strain evidence="1 2">TPQG1-4</strain>
    </source>
</reference>
<protein>
    <submittedName>
        <fullName evidence="1">Uncharacterized protein</fullName>
    </submittedName>
</protein>
<name>A0ABQ6T3Y8_9GAMM</name>
<accession>A0ABQ6T3Y8</accession>